<keyword evidence="2" id="KW-1185">Reference proteome</keyword>
<dbReference type="Proteomes" id="UP000231637">
    <property type="component" value="Chromosome"/>
</dbReference>
<accession>A0A2K8L3M5</accession>
<dbReference type="KEGG" id="mfn:Ga0123462_0833"/>
<dbReference type="AlphaFoldDB" id="A0A2K8L3M5"/>
<reference evidence="1 2" key="1">
    <citation type="submission" date="2016-12" db="EMBL/GenBank/DDBJ databases">
        <title>Isolation and genomic insights into novel planktonic Zetaproteobacteria from stratified waters of the Chesapeake Bay.</title>
        <authorList>
            <person name="McAllister S.M."/>
            <person name="Kato S."/>
            <person name="Chan C.S."/>
            <person name="Chiu B.K."/>
            <person name="Field E.K."/>
        </authorList>
    </citation>
    <scope>NUCLEOTIDE SEQUENCE [LARGE SCALE GENOMIC DNA]</scope>
    <source>
        <strain evidence="1 2">CP-8</strain>
    </source>
</reference>
<dbReference type="EMBL" id="CP018800">
    <property type="protein sequence ID" value="ATX81702.1"/>
    <property type="molecule type" value="Genomic_DNA"/>
</dbReference>
<protein>
    <recommendedName>
        <fullName evidence="3">DUF1778 domain-containing protein</fullName>
    </recommendedName>
</protein>
<proteinExistence type="predicted"/>
<gene>
    <name evidence="1" type="ORF">Ga0123462_0833</name>
</gene>
<evidence type="ECO:0000313" key="1">
    <source>
        <dbReference type="EMBL" id="ATX81702.1"/>
    </source>
</evidence>
<name>A0A2K8L3M5_9PROT</name>
<dbReference type="RefSeq" id="WP_100265130.1">
    <property type="nucleotide sequence ID" value="NZ_CP018800.1"/>
</dbReference>
<evidence type="ECO:0000313" key="2">
    <source>
        <dbReference type="Proteomes" id="UP000231637"/>
    </source>
</evidence>
<evidence type="ECO:0008006" key="3">
    <source>
        <dbReference type="Google" id="ProtNLM"/>
    </source>
</evidence>
<organism evidence="1 2">
    <name type="scientific">Mariprofundus ferrinatatus</name>
    <dbReference type="NCBI Taxonomy" id="1921087"/>
    <lineage>
        <taxon>Bacteria</taxon>
        <taxon>Pseudomonadati</taxon>
        <taxon>Pseudomonadota</taxon>
        <taxon>Candidatius Mariprofundia</taxon>
        <taxon>Mariprofundales</taxon>
        <taxon>Mariprofundaceae</taxon>
        <taxon>Mariprofundus</taxon>
    </lineage>
</organism>
<sequence>MNRSEFLIDQRKCAESDDLTNIKLFVLGESQMAAFEAVVNAPEPANDKLVALMNKKSVFE</sequence>